<protein>
    <recommendedName>
        <fullName evidence="1">HAT C-terminal dimerisation domain-containing protein</fullName>
    </recommendedName>
</protein>
<dbReference type="Pfam" id="PF05699">
    <property type="entry name" value="Dimer_Tnp_hAT"/>
    <property type="match status" value="1"/>
</dbReference>
<dbReference type="PANTHER" id="PTHR23272:SF166">
    <property type="entry name" value="ZINC FINGER BED DOMAIN-CONTAINING PROTEIN RICESLEEPER 2-LIKE ISOFORM X1"/>
    <property type="match status" value="1"/>
</dbReference>
<feature type="domain" description="HAT C-terminal dimerisation" evidence="1">
    <location>
        <begin position="75"/>
        <end position="146"/>
    </location>
</feature>
<dbReference type="AlphaFoldDB" id="A0A9Q1GJR0"/>
<dbReference type="InterPro" id="IPR008906">
    <property type="entry name" value="HATC_C_dom"/>
</dbReference>
<accession>A0A9Q1GJR0</accession>
<dbReference type="PANTHER" id="PTHR23272">
    <property type="entry name" value="BED FINGER-RELATED"/>
    <property type="match status" value="1"/>
</dbReference>
<evidence type="ECO:0000259" key="1">
    <source>
        <dbReference type="Pfam" id="PF05699"/>
    </source>
</evidence>
<name>A0A9Q1GJR0_9CARY</name>
<evidence type="ECO:0000313" key="3">
    <source>
        <dbReference type="Proteomes" id="UP001153076"/>
    </source>
</evidence>
<sequence length="157" mass="17682">MSIRKVSNIQLKLEMLLKEYTQSINTPPTIVSSTPSSNTGGAGLRIGNHKCKFDYLAEFDENDSKYLSGSGKSILKNYLEDPKIEHKLDLDSFEKPIKSSMMIGELSHLARDILSIQLTVVASESTFNIGGRILNKWRSSYIPKNRKKNENNSLDQM</sequence>
<organism evidence="2 3">
    <name type="scientific">Carnegiea gigantea</name>
    <dbReference type="NCBI Taxonomy" id="171969"/>
    <lineage>
        <taxon>Eukaryota</taxon>
        <taxon>Viridiplantae</taxon>
        <taxon>Streptophyta</taxon>
        <taxon>Embryophyta</taxon>
        <taxon>Tracheophyta</taxon>
        <taxon>Spermatophyta</taxon>
        <taxon>Magnoliopsida</taxon>
        <taxon>eudicotyledons</taxon>
        <taxon>Gunneridae</taxon>
        <taxon>Pentapetalae</taxon>
        <taxon>Caryophyllales</taxon>
        <taxon>Cactineae</taxon>
        <taxon>Cactaceae</taxon>
        <taxon>Cactoideae</taxon>
        <taxon>Echinocereeae</taxon>
        <taxon>Carnegiea</taxon>
    </lineage>
</organism>
<gene>
    <name evidence="2" type="ORF">Cgig2_006565</name>
</gene>
<reference evidence="2" key="1">
    <citation type="submission" date="2022-04" db="EMBL/GenBank/DDBJ databases">
        <title>Carnegiea gigantea Genome sequencing and assembly v2.</title>
        <authorList>
            <person name="Copetti D."/>
            <person name="Sanderson M.J."/>
            <person name="Burquez A."/>
            <person name="Wojciechowski M.F."/>
        </authorList>
    </citation>
    <scope>NUCLEOTIDE SEQUENCE</scope>
    <source>
        <strain evidence="2">SGP5-SGP5p</strain>
        <tissue evidence="2">Aerial part</tissue>
    </source>
</reference>
<dbReference type="Proteomes" id="UP001153076">
    <property type="component" value="Unassembled WGS sequence"/>
</dbReference>
<dbReference type="EMBL" id="JAKOGI010002821">
    <property type="protein sequence ID" value="KAJ8421273.1"/>
    <property type="molecule type" value="Genomic_DNA"/>
</dbReference>
<comment type="caution">
    <text evidence="2">The sequence shown here is derived from an EMBL/GenBank/DDBJ whole genome shotgun (WGS) entry which is preliminary data.</text>
</comment>
<dbReference type="GO" id="GO:0046983">
    <property type="term" value="F:protein dimerization activity"/>
    <property type="evidence" value="ECO:0007669"/>
    <property type="project" value="InterPro"/>
</dbReference>
<dbReference type="OrthoDB" id="1937594at2759"/>
<keyword evidence="3" id="KW-1185">Reference proteome</keyword>
<proteinExistence type="predicted"/>
<evidence type="ECO:0000313" key="2">
    <source>
        <dbReference type="EMBL" id="KAJ8421273.1"/>
    </source>
</evidence>